<dbReference type="SUPFAM" id="SSF50022">
    <property type="entry name" value="ISP domain"/>
    <property type="match status" value="1"/>
</dbReference>
<dbReference type="InterPro" id="IPR015879">
    <property type="entry name" value="Ring_hydroxy_dOase_asu_C_dom"/>
</dbReference>
<evidence type="ECO:0000256" key="4">
    <source>
        <dbReference type="ARBA" id="ARBA00023002"/>
    </source>
</evidence>
<comment type="cofactor">
    <cofactor evidence="1">
        <name>Fe cation</name>
        <dbReference type="ChEBI" id="CHEBI:24875"/>
    </cofactor>
</comment>
<keyword evidence="3" id="KW-0479">Metal-binding</keyword>
<keyword evidence="6" id="KW-0411">Iron-sulfur</keyword>
<dbReference type="PANTHER" id="PTHR43756:SF5">
    <property type="entry name" value="CHOLINE MONOOXYGENASE, CHLOROPLASTIC"/>
    <property type="match status" value="1"/>
</dbReference>
<dbReference type="InterPro" id="IPR036922">
    <property type="entry name" value="Rieske_2Fe-2S_sf"/>
</dbReference>
<evidence type="ECO:0000256" key="3">
    <source>
        <dbReference type="ARBA" id="ARBA00022723"/>
    </source>
</evidence>
<evidence type="ECO:0000259" key="7">
    <source>
        <dbReference type="PROSITE" id="PS51296"/>
    </source>
</evidence>
<keyword evidence="2" id="KW-0001">2Fe-2S</keyword>
<keyword evidence="5" id="KW-0408">Iron</keyword>
<accession>A0ABV7NJI1</accession>
<keyword evidence="9" id="KW-1185">Reference proteome</keyword>
<dbReference type="Gene3D" id="2.102.10.10">
    <property type="entry name" value="Rieske [2Fe-2S] iron-sulphur domain"/>
    <property type="match status" value="1"/>
</dbReference>
<name>A0ABV7NJI1_9SPHN</name>
<evidence type="ECO:0000256" key="6">
    <source>
        <dbReference type="ARBA" id="ARBA00023014"/>
    </source>
</evidence>
<evidence type="ECO:0000313" key="8">
    <source>
        <dbReference type="EMBL" id="MFC3443659.1"/>
    </source>
</evidence>
<protein>
    <submittedName>
        <fullName evidence="8">SRPBCC family protein</fullName>
    </submittedName>
</protein>
<evidence type="ECO:0000256" key="5">
    <source>
        <dbReference type="ARBA" id="ARBA00023004"/>
    </source>
</evidence>
<dbReference type="PANTHER" id="PTHR43756">
    <property type="entry name" value="CHOLINE MONOOXYGENASE, CHLOROPLASTIC"/>
    <property type="match status" value="1"/>
</dbReference>
<evidence type="ECO:0000313" key="9">
    <source>
        <dbReference type="Proteomes" id="UP001595681"/>
    </source>
</evidence>
<dbReference type="Proteomes" id="UP001595681">
    <property type="component" value="Unassembled WGS sequence"/>
</dbReference>
<dbReference type="SUPFAM" id="SSF55961">
    <property type="entry name" value="Bet v1-like"/>
    <property type="match status" value="1"/>
</dbReference>
<gene>
    <name evidence="8" type="ORF">ACFOKF_21100</name>
</gene>
<keyword evidence="4" id="KW-0560">Oxidoreductase</keyword>
<dbReference type="CDD" id="cd03469">
    <property type="entry name" value="Rieske_RO_Alpha_N"/>
    <property type="match status" value="1"/>
</dbReference>
<dbReference type="PROSITE" id="PS51296">
    <property type="entry name" value="RIESKE"/>
    <property type="match status" value="1"/>
</dbReference>
<dbReference type="InterPro" id="IPR017941">
    <property type="entry name" value="Rieske_2Fe-2S"/>
</dbReference>
<comment type="caution">
    <text evidence="8">The sequence shown here is derived from an EMBL/GenBank/DDBJ whole genome shotgun (WGS) entry which is preliminary data.</text>
</comment>
<sequence>MATKARYAEIRFNDRPIKEMRANPEALLLEPGEITADYEAKSPWRLDELYPDIARYRAVSVRPFIDADAKAREEEKMWSRVWLLAGVSSDIPDAGDWFRFDIGTQSIIVARGKDGEVNAFYNVCKHRGNELVQEDFGKGATSFTCIMHSWRYNMKGKNVRVTDRETFGPEALCQNLDLTPVHVRDWGGLIFVNMAADPMPLEAYFADLMPMLASYRMEEMHVVKDLTIEVPANWKTMYSVFNENYHAHATHPQIKPYVDDYNVQYDHYRHGHNRHLFPVAVVSPRWPDSRFINVGLAFMMQEAGVKAVGFKGDARHVRRAIQAAKRRPDNVYGMDFSGFTDNQLTDDWNPSLFPNVTLNMHPEGVLLQRFRPHPTDPEKGYHDVMVLSARLGEGRRPPAYMGVEDDVDVSGKVRPPRRRTTHENPQGGEVVEQDIANMVTLQRGMRSKGLNDIIVFSEQERRIQQFLAELDLYLTDAKEPDWTP</sequence>
<reference evidence="9" key="1">
    <citation type="journal article" date="2019" name="Int. J. Syst. Evol. Microbiol.">
        <title>The Global Catalogue of Microorganisms (GCM) 10K type strain sequencing project: providing services to taxonomists for standard genome sequencing and annotation.</title>
        <authorList>
            <consortium name="The Broad Institute Genomics Platform"/>
            <consortium name="The Broad Institute Genome Sequencing Center for Infectious Disease"/>
            <person name="Wu L."/>
            <person name="Ma J."/>
        </authorList>
    </citation>
    <scope>NUCLEOTIDE SEQUENCE [LARGE SCALE GENOMIC DNA]</scope>
    <source>
        <strain evidence="9">CCM 7491</strain>
    </source>
</reference>
<evidence type="ECO:0000256" key="2">
    <source>
        <dbReference type="ARBA" id="ARBA00022714"/>
    </source>
</evidence>
<dbReference type="PRINTS" id="PR00090">
    <property type="entry name" value="RNGDIOXGNASE"/>
</dbReference>
<evidence type="ECO:0000256" key="1">
    <source>
        <dbReference type="ARBA" id="ARBA00001962"/>
    </source>
</evidence>
<organism evidence="8 9">
    <name type="scientific">Sphingobium rhizovicinum</name>
    <dbReference type="NCBI Taxonomy" id="432308"/>
    <lineage>
        <taxon>Bacteria</taxon>
        <taxon>Pseudomonadati</taxon>
        <taxon>Pseudomonadota</taxon>
        <taxon>Alphaproteobacteria</taxon>
        <taxon>Sphingomonadales</taxon>
        <taxon>Sphingomonadaceae</taxon>
        <taxon>Sphingobium</taxon>
    </lineage>
</organism>
<proteinExistence type="predicted"/>
<dbReference type="Pfam" id="PF00355">
    <property type="entry name" value="Rieske"/>
    <property type="match status" value="1"/>
</dbReference>
<dbReference type="CDD" id="cd08882">
    <property type="entry name" value="RHO_alpha_C_MupW-like"/>
    <property type="match status" value="1"/>
</dbReference>
<dbReference type="RefSeq" id="WP_380798500.1">
    <property type="nucleotide sequence ID" value="NZ_JBHRVU010000005.1"/>
</dbReference>
<feature type="domain" description="Rieske" evidence="7">
    <location>
        <begin position="82"/>
        <end position="192"/>
    </location>
</feature>
<dbReference type="Gene3D" id="3.90.380.10">
    <property type="entry name" value="Naphthalene 1,2-dioxygenase Alpha Subunit, Chain A, domain 1"/>
    <property type="match status" value="1"/>
</dbReference>
<dbReference type="InterPro" id="IPR001663">
    <property type="entry name" value="Rng_hydr_dOase-A"/>
</dbReference>
<dbReference type="Pfam" id="PF00848">
    <property type="entry name" value="Ring_hydroxyl_A"/>
    <property type="match status" value="1"/>
</dbReference>
<dbReference type="EMBL" id="JBHRVU010000005">
    <property type="protein sequence ID" value="MFC3443659.1"/>
    <property type="molecule type" value="Genomic_DNA"/>
</dbReference>